<evidence type="ECO:0000313" key="2">
    <source>
        <dbReference type="EMBL" id="ASK86242.1"/>
    </source>
</evidence>
<accession>A0A220W0A6</accession>
<dbReference type="AlphaFoldDB" id="A0A220W0A6"/>
<dbReference type="PROSITE" id="PS51257">
    <property type="entry name" value="PROKAR_LIPOPROTEIN"/>
    <property type="match status" value="1"/>
</dbReference>
<organism evidence="2">
    <name type="scientific">Ophionotus victoriae</name>
    <dbReference type="NCBI Taxonomy" id="667017"/>
    <lineage>
        <taxon>Eukaryota</taxon>
        <taxon>Metazoa</taxon>
        <taxon>Echinodermata</taxon>
        <taxon>Eleutherozoa</taxon>
        <taxon>Asterozoa</taxon>
        <taxon>Ophiuroidea</taxon>
        <taxon>Myophiuroidea</taxon>
        <taxon>Metophiurida</taxon>
        <taxon>Ophintegrida</taxon>
        <taxon>Amphilepidida</taxon>
        <taxon>Ophiurina</taxon>
        <taxon>Chilophiurina</taxon>
        <taxon>Ophiuridae</taxon>
        <taxon>Ophiurinae</taxon>
        <taxon>Ophionotus</taxon>
    </lineage>
</organism>
<reference evidence="2" key="1">
    <citation type="journal article" date="2017" name="J. ISSAAS">
        <title>Ophiuroid Phylotranscriptomics Enables Discovery Of Novel Echinoderm Representatives Of Bilaterian Neuropeptide Families And Reconstruction Of Neuropeptide Precursor Evolution Over ~270 Million Years.</title>
        <authorList>
            <person name="Zandawala M."/>
            <person name="Yanez L.A."/>
            <person name="Moghul I."/>
            <person name="Delroisse J."/>
            <person name="Abylkassimova N."/>
            <person name="Hugall A."/>
            <person name="O'Hara T."/>
            <person name="Elphick M.R."/>
        </authorList>
    </citation>
    <scope>NUCLEOTIDE SEQUENCE</scope>
</reference>
<evidence type="ECO:0000256" key="1">
    <source>
        <dbReference type="SAM" id="SignalP"/>
    </source>
</evidence>
<protein>
    <submittedName>
        <fullName evidence="2">Cholecystokinin 2</fullName>
    </submittedName>
</protein>
<keyword evidence="1" id="KW-0732">Signal</keyword>
<feature type="chain" id="PRO_5012713667" evidence="1">
    <location>
        <begin position="27"/>
        <end position="101"/>
    </location>
</feature>
<proteinExistence type="evidence at transcript level"/>
<sequence length="101" mass="11413">MDFKIPLLLVTLSYACVIFMTSSTDGIPLGDVFEQEVAEELGLYKPRPDRRQDRLLASLQNSGKSLDYGFGMGFGKRSPSLDRRATWRNTRQRLVELSGNN</sequence>
<feature type="signal peptide" evidence="1">
    <location>
        <begin position="1"/>
        <end position="26"/>
    </location>
</feature>
<dbReference type="EMBL" id="MF155232">
    <property type="protein sequence ID" value="ASK86242.1"/>
    <property type="molecule type" value="mRNA"/>
</dbReference>
<name>A0A220W0A6_9ECHI</name>